<comment type="similarity">
    <text evidence="1">Belongs to the ATP-dependent AMP-binding enzyme family.</text>
</comment>
<organism evidence="5 6">
    <name type="scientific">Paenibacillus lutrae</name>
    <dbReference type="NCBI Taxonomy" id="2078573"/>
    <lineage>
        <taxon>Bacteria</taxon>
        <taxon>Bacillati</taxon>
        <taxon>Bacillota</taxon>
        <taxon>Bacilli</taxon>
        <taxon>Bacillales</taxon>
        <taxon>Paenibacillaceae</taxon>
        <taxon>Paenibacillus</taxon>
    </lineage>
</organism>
<proteinExistence type="inferred from homology"/>
<dbReference type="GO" id="GO:0031956">
    <property type="term" value="F:medium-chain fatty acid-CoA ligase activity"/>
    <property type="evidence" value="ECO:0007669"/>
    <property type="project" value="TreeGrafter"/>
</dbReference>
<dbReference type="GO" id="GO:0006631">
    <property type="term" value="P:fatty acid metabolic process"/>
    <property type="evidence" value="ECO:0007669"/>
    <property type="project" value="TreeGrafter"/>
</dbReference>
<dbReference type="EMBL" id="RHLK01000016">
    <property type="protein sequence ID" value="MVP01938.1"/>
    <property type="molecule type" value="Genomic_DNA"/>
</dbReference>
<protein>
    <submittedName>
        <fullName evidence="5">AMP-binding protein</fullName>
    </submittedName>
</protein>
<evidence type="ECO:0000313" key="5">
    <source>
        <dbReference type="EMBL" id="MVP01938.1"/>
    </source>
</evidence>
<evidence type="ECO:0000259" key="4">
    <source>
        <dbReference type="Pfam" id="PF13193"/>
    </source>
</evidence>
<accession>A0A7X3FLR0</accession>
<dbReference type="RefSeq" id="WP_157338348.1">
    <property type="nucleotide sequence ID" value="NZ_RHLK01000016.1"/>
</dbReference>
<dbReference type="PROSITE" id="PS00455">
    <property type="entry name" value="AMP_BINDING"/>
    <property type="match status" value="1"/>
</dbReference>
<sequence length="436" mass="47633">MLAVNRTQIDAAEFSNRLLTYERMAHFRRIEGRRIALCLSDPVDVVRLVLLVRGQGGSVLLIHGDTPLETALHQAGQAGCSGLVYQNPENWISAGQDRYAKPEDTLAAGLEHELPPAYGTSSGKEPSLFQFSSGTTGSAKLIQRTWQEIDIELAAYNEALETDESEVPIVLPSVTHSYGLLCGVLASLRRGASPVIVTNRNPKFVLNLIRDTPRHLVYGVPPLLHILSSFPGEAVPFHKIMSSGAPMPGSLYDKLRPVVPVMMQQYGCSEAGCISISNQMETNADMGKPLGHLQVAVSQDEAHPSELLVTTNSRKISTGDIGYLSEQGNLRVVSRMDDVINVSGLKVFPMEVEDVLSRCTGIRESVVYRGQHPVMGETVKAQIVAEPAVAAQEVMDWCMQWLPPYKVPSEIRIVSEIPKNTGGKISRRLLEMGDLS</sequence>
<dbReference type="PANTHER" id="PTHR43201">
    <property type="entry name" value="ACYL-COA SYNTHETASE"/>
    <property type="match status" value="1"/>
</dbReference>
<evidence type="ECO:0000259" key="3">
    <source>
        <dbReference type="Pfam" id="PF00501"/>
    </source>
</evidence>
<dbReference type="InterPro" id="IPR045851">
    <property type="entry name" value="AMP-bd_C_sf"/>
</dbReference>
<dbReference type="OrthoDB" id="9803968at2"/>
<dbReference type="SUPFAM" id="SSF56801">
    <property type="entry name" value="Acetyl-CoA synthetase-like"/>
    <property type="match status" value="1"/>
</dbReference>
<dbReference type="PANTHER" id="PTHR43201:SF5">
    <property type="entry name" value="MEDIUM-CHAIN ACYL-COA LIGASE ACSF2, MITOCHONDRIAL"/>
    <property type="match status" value="1"/>
</dbReference>
<dbReference type="InterPro" id="IPR025110">
    <property type="entry name" value="AMP-bd_C"/>
</dbReference>
<feature type="domain" description="AMP-binding enzyme C-terminal" evidence="4">
    <location>
        <begin position="351"/>
        <end position="424"/>
    </location>
</feature>
<dbReference type="Gene3D" id="3.40.50.12780">
    <property type="entry name" value="N-terminal domain of ligase-like"/>
    <property type="match status" value="1"/>
</dbReference>
<evidence type="ECO:0000313" key="6">
    <source>
        <dbReference type="Proteomes" id="UP000490800"/>
    </source>
</evidence>
<keyword evidence="6" id="KW-1185">Reference proteome</keyword>
<keyword evidence="2" id="KW-0436">Ligase</keyword>
<dbReference type="Gene3D" id="3.30.300.30">
    <property type="match status" value="1"/>
</dbReference>
<dbReference type="InterPro" id="IPR020845">
    <property type="entry name" value="AMP-binding_CS"/>
</dbReference>
<name>A0A7X3FLR0_9BACL</name>
<evidence type="ECO:0000256" key="2">
    <source>
        <dbReference type="ARBA" id="ARBA00022598"/>
    </source>
</evidence>
<dbReference type="InterPro" id="IPR042099">
    <property type="entry name" value="ANL_N_sf"/>
</dbReference>
<gene>
    <name evidence="5" type="ORF">EDM21_20890</name>
</gene>
<dbReference type="CDD" id="cd04433">
    <property type="entry name" value="AFD_class_I"/>
    <property type="match status" value="1"/>
</dbReference>
<comment type="caution">
    <text evidence="5">The sequence shown here is derived from an EMBL/GenBank/DDBJ whole genome shotgun (WGS) entry which is preliminary data.</text>
</comment>
<dbReference type="InterPro" id="IPR000873">
    <property type="entry name" value="AMP-dep_synth/lig_dom"/>
</dbReference>
<dbReference type="Proteomes" id="UP000490800">
    <property type="component" value="Unassembled WGS sequence"/>
</dbReference>
<dbReference type="Pfam" id="PF13193">
    <property type="entry name" value="AMP-binding_C"/>
    <property type="match status" value="1"/>
</dbReference>
<dbReference type="Pfam" id="PF00501">
    <property type="entry name" value="AMP-binding"/>
    <property type="match status" value="1"/>
</dbReference>
<reference evidence="5 6" key="1">
    <citation type="journal article" date="2019" name="Microorganisms">
        <title>Paenibacillus lutrae sp. nov., A Chitinolytic Species Isolated from A River Otter in Castril Natural Park, Granada, Spain.</title>
        <authorList>
            <person name="Rodriguez M."/>
            <person name="Reina J.C."/>
            <person name="Bejar V."/>
            <person name="Llamas I."/>
        </authorList>
    </citation>
    <scope>NUCLEOTIDE SEQUENCE [LARGE SCALE GENOMIC DNA]</scope>
    <source>
        <strain evidence="5 6">N10</strain>
    </source>
</reference>
<feature type="domain" description="AMP-dependent synthetase/ligase" evidence="3">
    <location>
        <begin position="56"/>
        <end position="301"/>
    </location>
</feature>
<dbReference type="AlphaFoldDB" id="A0A7X3FLR0"/>
<evidence type="ECO:0000256" key="1">
    <source>
        <dbReference type="ARBA" id="ARBA00006432"/>
    </source>
</evidence>